<evidence type="ECO:0000256" key="5">
    <source>
        <dbReference type="ARBA" id="ARBA00023274"/>
    </source>
</evidence>
<dbReference type="OrthoDB" id="9806135at2"/>
<dbReference type="InterPro" id="IPR009000">
    <property type="entry name" value="Transl_B-barrel_sf"/>
</dbReference>
<reference evidence="11 12" key="1">
    <citation type="submission" date="2019-07" db="EMBL/GenBank/DDBJ databases">
        <title>Complete genome of Crassaminicella thermophila SY095.</title>
        <authorList>
            <person name="Li X."/>
        </authorList>
    </citation>
    <scope>NUCLEOTIDE SEQUENCE [LARGE SCALE GENOMIC DNA]</scope>
    <source>
        <strain evidence="11 12">SY095</strain>
    </source>
</reference>
<dbReference type="InterPro" id="IPR000597">
    <property type="entry name" value="Ribosomal_uL3"/>
</dbReference>
<evidence type="ECO:0000256" key="6">
    <source>
        <dbReference type="ARBA" id="ARBA00035243"/>
    </source>
</evidence>
<evidence type="ECO:0000256" key="2">
    <source>
        <dbReference type="ARBA" id="ARBA00022730"/>
    </source>
</evidence>
<dbReference type="PANTHER" id="PTHR11229">
    <property type="entry name" value="50S RIBOSOMAL PROTEIN L3"/>
    <property type="match status" value="1"/>
</dbReference>
<dbReference type="KEGG" id="crs:FQB35_01635"/>
<sequence>MKGILGKKIGMTQIFTEEGSVIPVTVVEAGPVYVTQVKTVDTDGYNAIQIGYEDKKENKTNKPQKGHFAKAGVPAKKFLKEFCVEDTAAYKVGQEIKVDIFAEGSKVDVVGTSKGKGTQGPIKRHNQARGPMSHGSKYHRGPGSLGASSFPSRVFKGMKAAGRMGNEQVTIQNLEVVKVDVERNLLLIKGAIPGPKGGVITIKESVKAK</sequence>
<dbReference type="GO" id="GO:0003735">
    <property type="term" value="F:structural constituent of ribosome"/>
    <property type="evidence" value="ECO:0007669"/>
    <property type="project" value="UniProtKB-UniRule"/>
</dbReference>
<keyword evidence="3 7" id="KW-0694">RNA-binding</keyword>
<gene>
    <name evidence="7" type="primary">rplC</name>
    <name evidence="11" type="ORF">FQB35_01635</name>
</gene>
<dbReference type="SUPFAM" id="SSF50447">
    <property type="entry name" value="Translation proteins"/>
    <property type="match status" value="1"/>
</dbReference>
<accession>A0A5C0SB75</accession>
<dbReference type="PROSITE" id="PS00474">
    <property type="entry name" value="RIBOSOMAL_L3"/>
    <property type="match status" value="1"/>
</dbReference>
<dbReference type="FunFam" id="3.30.160.810:FF:000001">
    <property type="entry name" value="50S ribosomal protein L3"/>
    <property type="match status" value="1"/>
</dbReference>
<keyword evidence="2 7" id="KW-0699">rRNA-binding</keyword>
<comment type="subunit">
    <text evidence="7 9">Part of the 50S ribosomal subunit. Forms a cluster with proteins L14 and L19.</text>
</comment>
<comment type="function">
    <text evidence="7 9">One of the primary rRNA binding proteins, it binds directly near the 3'-end of the 23S rRNA, where it nucleates assembly of the 50S subunit.</text>
</comment>
<dbReference type="GO" id="GO:0019843">
    <property type="term" value="F:rRNA binding"/>
    <property type="evidence" value="ECO:0007669"/>
    <property type="project" value="UniProtKB-UniRule"/>
</dbReference>
<dbReference type="Pfam" id="PF00297">
    <property type="entry name" value="Ribosomal_L3"/>
    <property type="match status" value="1"/>
</dbReference>
<dbReference type="AlphaFoldDB" id="A0A5C0SB75"/>
<comment type="similarity">
    <text evidence="1 7 8">Belongs to the universal ribosomal protein uL3 family.</text>
</comment>
<dbReference type="InterPro" id="IPR019926">
    <property type="entry name" value="Ribosomal_uL3_CS"/>
</dbReference>
<keyword evidence="5 7" id="KW-0687">Ribonucleoprotein</keyword>
<dbReference type="GO" id="GO:0006412">
    <property type="term" value="P:translation"/>
    <property type="evidence" value="ECO:0007669"/>
    <property type="project" value="UniProtKB-UniRule"/>
</dbReference>
<evidence type="ECO:0000313" key="12">
    <source>
        <dbReference type="Proteomes" id="UP000324646"/>
    </source>
</evidence>
<name>A0A5C0SB75_CRATE</name>
<evidence type="ECO:0000256" key="3">
    <source>
        <dbReference type="ARBA" id="ARBA00022884"/>
    </source>
</evidence>
<dbReference type="HAMAP" id="MF_01325_B">
    <property type="entry name" value="Ribosomal_uL3_B"/>
    <property type="match status" value="1"/>
</dbReference>
<dbReference type="PANTHER" id="PTHR11229:SF16">
    <property type="entry name" value="LARGE RIBOSOMAL SUBUNIT PROTEIN UL3C"/>
    <property type="match status" value="1"/>
</dbReference>
<organism evidence="11 12">
    <name type="scientific">Crassaminicella thermophila</name>
    <dbReference type="NCBI Taxonomy" id="2599308"/>
    <lineage>
        <taxon>Bacteria</taxon>
        <taxon>Bacillati</taxon>
        <taxon>Bacillota</taxon>
        <taxon>Clostridia</taxon>
        <taxon>Eubacteriales</taxon>
        <taxon>Clostridiaceae</taxon>
        <taxon>Crassaminicella</taxon>
    </lineage>
</organism>
<dbReference type="FunFam" id="2.40.30.10:FF:000004">
    <property type="entry name" value="50S ribosomal protein L3"/>
    <property type="match status" value="1"/>
</dbReference>
<evidence type="ECO:0000256" key="4">
    <source>
        <dbReference type="ARBA" id="ARBA00022980"/>
    </source>
</evidence>
<dbReference type="GO" id="GO:0022625">
    <property type="term" value="C:cytosolic large ribosomal subunit"/>
    <property type="evidence" value="ECO:0007669"/>
    <property type="project" value="TreeGrafter"/>
</dbReference>
<evidence type="ECO:0000313" key="11">
    <source>
        <dbReference type="EMBL" id="QEK11167.1"/>
    </source>
</evidence>
<evidence type="ECO:0000256" key="7">
    <source>
        <dbReference type="HAMAP-Rule" id="MF_01325"/>
    </source>
</evidence>
<protein>
    <recommendedName>
        <fullName evidence="6 7">Large ribosomal subunit protein uL3</fullName>
    </recommendedName>
</protein>
<dbReference type="Gene3D" id="3.30.160.810">
    <property type="match status" value="1"/>
</dbReference>
<evidence type="ECO:0000256" key="1">
    <source>
        <dbReference type="ARBA" id="ARBA00006540"/>
    </source>
</evidence>
<dbReference type="Gene3D" id="2.40.30.10">
    <property type="entry name" value="Translation factors"/>
    <property type="match status" value="1"/>
</dbReference>
<dbReference type="EMBL" id="CP042243">
    <property type="protein sequence ID" value="QEK11167.1"/>
    <property type="molecule type" value="Genomic_DNA"/>
</dbReference>
<dbReference type="RefSeq" id="WP_148808241.1">
    <property type="nucleotide sequence ID" value="NZ_CP042243.1"/>
</dbReference>
<evidence type="ECO:0000256" key="9">
    <source>
        <dbReference type="RuleBase" id="RU003906"/>
    </source>
</evidence>
<feature type="region of interest" description="Disordered" evidence="10">
    <location>
        <begin position="112"/>
        <end position="144"/>
    </location>
</feature>
<evidence type="ECO:0000256" key="10">
    <source>
        <dbReference type="SAM" id="MobiDB-lite"/>
    </source>
</evidence>
<keyword evidence="12" id="KW-1185">Reference proteome</keyword>
<evidence type="ECO:0000256" key="8">
    <source>
        <dbReference type="RuleBase" id="RU003905"/>
    </source>
</evidence>
<keyword evidence="4 7" id="KW-0689">Ribosomal protein</keyword>
<proteinExistence type="inferred from homology"/>
<dbReference type="NCBIfam" id="TIGR03625">
    <property type="entry name" value="L3_bact"/>
    <property type="match status" value="1"/>
</dbReference>
<dbReference type="Proteomes" id="UP000324646">
    <property type="component" value="Chromosome"/>
</dbReference>
<dbReference type="InterPro" id="IPR019927">
    <property type="entry name" value="Ribosomal_uL3_bac/org-type"/>
</dbReference>